<dbReference type="CDD" id="cd05015">
    <property type="entry name" value="SIS_PGI_1"/>
    <property type="match status" value="1"/>
</dbReference>
<keyword evidence="11" id="KW-0312">Gluconeogenesis</keyword>
<comment type="function">
    <text evidence="1 10">Transaldolase is important for the balance of metabolites in the pentose-phosphate pathway.</text>
</comment>
<name>A0A1I4B6C0_9HYPH</name>
<feature type="active site" description="Schiff-base intermediate with substrate" evidence="10">
    <location>
        <position position="140"/>
    </location>
</feature>
<dbReference type="InterPro" id="IPR013785">
    <property type="entry name" value="Aldolase_TIM"/>
</dbReference>
<evidence type="ECO:0000256" key="1">
    <source>
        <dbReference type="ARBA" id="ARBA00003518"/>
    </source>
</evidence>
<keyword evidence="11" id="KW-0324">Glycolysis</keyword>
<keyword evidence="13" id="KW-1185">Reference proteome</keyword>
<evidence type="ECO:0000256" key="4">
    <source>
        <dbReference type="ARBA" id="ARBA00008426"/>
    </source>
</evidence>
<dbReference type="GO" id="GO:0006098">
    <property type="term" value="P:pentose-phosphate shunt"/>
    <property type="evidence" value="ECO:0007669"/>
    <property type="project" value="UniProtKB-UniRule"/>
</dbReference>
<dbReference type="GO" id="GO:0006096">
    <property type="term" value="P:glycolytic process"/>
    <property type="evidence" value="ECO:0007669"/>
    <property type="project" value="UniProtKB-UniPathway"/>
</dbReference>
<dbReference type="InterPro" id="IPR035476">
    <property type="entry name" value="SIS_PGI_1"/>
</dbReference>
<dbReference type="PANTHER" id="PTHR10683">
    <property type="entry name" value="TRANSALDOLASE"/>
    <property type="match status" value="1"/>
</dbReference>
<dbReference type="STRING" id="1612308.SAMN05444581_11360"/>
<dbReference type="NCBIfam" id="NF007080">
    <property type="entry name" value="PRK09533.1"/>
    <property type="match status" value="1"/>
</dbReference>
<dbReference type="Proteomes" id="UP000198755">
    <property type="component" value="Unassembled WGS sequence"/>
</dbReference>
<dbReference type="PRINTS" id="PR00662">
    <property type="entry name" value="G6PISOMERASE"/>
</dbReference>
<evidence type="ECO:0000256" key="7">
    <source>
        <dbReference type="ARBA" id="ARBA00022679"/>
    </source>
</evidence>
<dbReference type="SUPFAM" id="SSF53697">
    <property type="entry name" value="SIS domain"/>
    <property type="match status" value="1"/>
</dbReference>
<comment type="catalytic activity">
    <reaction evidence="11">
        <text>alpha-D-glucose 6-phosphate = beta-D-fructose 6-phosphate</text>
        <dbReference type="Rhea" id="RHEA:11816"/>
        <dbReference type="ChEBI" id="CHEBI:57634"/>
        <dbReference type="ChEBI" id="CHEBI:58225"/>
        <dbReference type="EC" id="5.3.1.9"/>
    </reaction>
</comment>
<dbReference type="Pfam" id="PF00923">
    <property type="entry name" value="TAL_FSA"/>
    <property type="match status" value="1"/>
</dbReference>
<dbReference type="GO" id="GO:0004801">
    <property type="term" value="F:transaldolase activity"/>
    <property type="evidence" value="ECO:0007669"/>
    <property type="project" value="UniProtKB-UniRule"/>
</dbReference>
<dbReference type="UniPathway" id="UPA00109">
    <property type="reaction ID" value="UER00181"/>
</dbReference>
<evidence type="ECO:0000313" key="13">
    <source>
        <dbReference type="Proteomes" id="UP000198755"/>
    </source>
</evidence>
<evidence type="ECO:0000256" key="11">
    <source>
        <dbReference type="RuleBase" id="RU000612"/>
    </source>
</evidence>
<accession>A0A1I4B6C0</accession>
<dbReference type="InterPro" id="IPR004732">
    <property type="entry name" value="Transaldolase_2"/>
</dbReference>
<dbReference type="Gene3D" id="3.40.50.10490">
    <property type="entry name" value="Glucose-6-phosphate isomerase like protein, domain 1"/>
    <property type="match status" value="3"/>
</dbReference>
<evidence type="ECO:0000256" key="2">
    <source>
        <dbReference type="ARBA" id="ARBA00004496"/>
    </source>
</evidence>
<dbReference type="PROSITE" id="PS51463">
    <property type="entry name" value="P_GLUCOSE_ISOMERASE_3"/>
    <property type="match status" value="1"/>
</dbReference>
<dbReference type="SUPFAM" id="SSF51569">
    <property type="entry name" value="Aldolase"/>
    <property type="match status" value="1"/>
</dbReference>
<evidence type="ECO:0000313" key="12">
    <source>
        <dbReference type="EMBL" id="SFK64304.1"/>
    </source>
</evidence>
<dbReference type="OrthoDB" id="140919at2"/>
<dbReference type="HAMAP" id="MF_00493">
    <property type="entry name" value="Transaldolase_2"/>
    <property type="match status" value="1"/>
</dbReference>
<comment type="similarity">
    <text evidence="4 10">Belongs to the transaldolase family. Type 2 subfamily.</text>
</comment>
<evidence type="ECO:0000256" key="3">
    <source>
        <dbReference type="ARBA" id="ARBA00004857"/>
    </source>
</evidence>
<sequence>MTRLKQLETCGQSPWLDDLGRSLVESGDLRTLIERDGLKGLTSNPSIFEKTIGETDDYAEALEQFQTQADHSISGIYEQLAIADIRSAADVLLPVYEKTKGRDGYVSLECSPYLANDAKATLAEARRLWTKVSRPNLMVKVPATPVGLEVIRQLIGSGLNINVTLLFSISIYERVAEAYIAGLEDLARAGGDVSKIGSVASIFVSRIDTLIDKRLDKLDDTTVAEGLRGKVAIANAKLAYARYKSLFSSARWQDLAGSGARTQRLLWASTSTKSPAFRDTMYVDALIGRDTVNTMPPATLEAFRAHGNVMPDAIEQDVASARATLAELGRYGVSLEEVCEELLREGVQGFSDAFDKLFGAIARRRRTLLYGARPRMEIGPGSAEFKAALDAEMEIWRREGRIRRLWDGDKSLWSGMDEDKWVGWLRVVELELADLAQLGSFAATAKSRGFTDVLLLGMGGSSLGPEVLSETFGRQPDWPLFHMLDSTDPAQIGAIERAVDLSKTLFIVSSKSGTTLEPNIFLDYFLDRLGAVRDKGNVGEHFVAVTDPGSPLERRAKSLRFSHIFYGAPAIGGRYSVLSKFGLAPAAAIGVDVRRLLDNARQMERGCGSDVPPIENPGVQLGVALAVAATQFGRDKVTIIPSPGIADFAAWLEQLLAESTGKQGRGLIPIAGEPLTGPERYGSDRFFVDLELDGQINHLQRETIAALERAGHPIVRINVKDIWHLGQEFFRWEIAVAVAGAIIGIDPFDQPDVEASKDKTRTLMEDYEKSHSLPNEEPVFRENGLSLYADPRNAAELGRHNTLSGYLKSHFSRVHAGDYVALLAYIQRNEANTQALTAMRGRIRDGTHAATCLGFGPRFQHSTGQIYKGGPNTGVFLQITCDDPIDIVVPGHSYSFGVVKEAQARGDLDVLVERGRRALRIHLGYVDAGIAGLARAVNAAFE</sequence>
<protein>
    <recommendedName>
        <fullName evidence="5 10">Transaldolase</fullName>
        <ecNumber evidence="5 10">2.2.1.2</ecNumber>
    </recommendedName>
</protein>
<comment type="subcellular location">
    <subcellularLocation>
        <location evidence="2 10">Cytoplasm</location>
    </subcellularLocation>
</comment>
<keyword evidence="9 10" id="KW-0704">Schiff base</keyword>
<dbReference type="UniPathway" id="UPA00115">
    <property type="reaction ID" value="UER00414"/>
</dbReference>
<dbReference type="Gene3D" id="3.20.20.70">
    <property type="entry name" value="Aldolase class I"/>
    <property type="match status" value="1"/>
</dbReference>
<organism evidence="12 13">
    <name type="scientific">Methylocapsa palsarum</name>
    <dbReference type="NCBI Taxonomy" id="1612308"/>
    <lineage>
        <taxon>Bacteria</taxon>
        <taxon>Pseudomonadati</taxon>
        <taxon>Pseudomonadota</taxon>
        <taxon>Alphaproteobacteria</taxon>
        <taxon>Hyphomicrobiales</taxon>
        <taxon>Beijerinckiaceae</taxon>
        <taxon>Methylocapsa</taxon>
    </lineage>
</organism>
<dbReference type="NCBIfam" id="NF002881">
    <property type="entry name" value="PRK03343.1"/>
    <property type="match status" value="1"/>
</dbReference>
<keyword evidence="7 10" id="KW-0808">Transferase</keyword>
<keyword evidence="6 10" id="KW-0963">Cytoplasm</keyword>
<evidence type="ECO:0000256" key="5">
    <source>
        <dbReference type="ARBA" id="ARBA00013151"/>
    </source>
</evidence>
<dbReference type="GO" id="GO:0006094">
    <property type="term" value="P:gluconeogenesis"/>
    <property type="evidence" value="ECO:0007669"/>
    <property type="project" value="UniProtKB-KW"/>
</dbReference>
<evidence type="ECO:0000256" key="8">
    <source>
        <dbReference type="ARBA" id="ARBA00023126"/>
    </source>
</evidence>
<dbReference type="Pfam" id="PF00342">
    <property type="entry name" value="PGI"/>
    <property type="match status" value="1"/>
</dbReference>
<keyword evidence="11 12" id="KW-0413">Isomerase</keyword>
<dbReference type="EMBL" id="FOSN01000013">
    <property type="protein sequence ID" value="SFK64304.1"/>
    <property type="molecule type" value="Genomic_DNA"/>
</dbReference>
<comment type="pathway">
    <text evidence="11">Carbohydrate degradation; glycolysis; D-glyceraldehyde 3-phosphate and glycerone phosphate from D-glucose: step 2/4.</text>
</comment>
<evidence type="ECO:0000256" key="10">
    <source>
        <dbReference type="HAMAP-Rule" id="MF_00493"/>
    </source>
</evidence>
<dbReference type="PANTHER" id="PTHR10683:SF31">
    <property type="entry name" value="TRANSALDOLASE"/>
    <property type="match status" value="1"/>
</dbReference>
<comment type="similarity">
    <text evidence="11">Belongs to the GPI family.</text>
</comment>
<dbReference type="GO" id="GO:0004347">
    <property type="term" value="F:glucose-6-phosphate isomerase activity"/>
    <property type="evidence" value="ECO:0007669"/>
    <property type="project" value="UniProtKB-EC"/>
</dbReference>
<dbReference type="GO" id="GO:0005737">
    <property type="term" value="C:cytoplasm"/>
    <property type="evidence" value="ECO:0007669"/>
    <property type="project" value="UniProtKB-SubCell"/>
</dbReference>
<comment type="catalytic activity">
    <reaction evidence="10">
        <text>D-sedoheptulose 7-phosphate + D-glyceraldehyde 3-phosphate = D-erythrose 4-phosphate + beta-D-fructose 6-phosphate</text>
        <dbReference type="Rhea" id="RHEA:17053"/>
        <dbReference type="ChEBI" id="CHEBI:16897"/>
        <dbReference type="ChEBI" id="CHEBI:57483"/>
        <dbReference type="ChEBI" id="CHEBI:57634"/>
        <dbReference type="ChEBI" id="CHEBI:59776"/>
        <dbReference type="EC" id="2.2.1.2"/>
    </reaction>
</comment>
<dbReference type="InterPro" id="IPR046348">
    <property type="entry name" value="SIS_dom_sf"/>
</dbReference>
<reference evidence="12 13" key="1">
    <citation type="submission" date="2016-10" db="EMBL/GenBank/DDBJ databases">
        <authorList>
            <person name="de Groot N.N."/>
        </authorList>
    </citation>
    <scope>NUCLEOTIDE SEQUENCE [LARGE SCALE GENOMIC DNA]</scope>
    <source>
        <strain evidence="12 13">NE2</strain>
    </source>
</reference>
<keyword evidence="8 10" id="KW-0570">Pentose shunt</keyword>
<dbReference type="InterPro" id="IPR001585">
    <property type="entry name" value="TAL/FSA"/>
</dbReference>
<dbReference type="NCBIfam" id="TIGR00876">
    <property type="entry name" value="tal_mycobact"/>
    <property type="match status" value="1"/>
</dbReference>
<gene>
    <name evidence="10" type="primary">tal</name>
    <name evidence="12" type="ORF">SAMN05444581_11360</name>
</gene>
<comment type="pathway">
    <text evidence="3 10">Carbohydrate degradation; pentose phosphate pathway; D-glyceraldehyde 3-phosphate and beta-D-fructose 6-phosphate from D-ribose 5-phosphate and D-xylulose 5-phosphate (non-oxidative stage): step 2/3.</text>
</comment>
<evidence type="ECO:0000256" key="9">
    <source>
        <dbReference type="ARBA" id="ARBA00023270"/>
    </source>
</evidence>
<dbReference type="InterPro" id="IPR001672">
    <property type="entry name" value="G6P_Isomerase"/>
</dbReference>
<dbReference type="RefSeq" id="WP_091684741.1">
    <property type="nucleotide sequence ID" value="NZ_FOSN01000013.1"/>
</dbReference>
<evidence type="ECO:0000256" key="6">
    <source>
        <dbReference type="ARBA" id="ARBA00022490"/>
    </source>
</evidence>
<dbReference type="GO" id="GO:0097367">
    <property type="term" value="F:carbohydrate derivative binding"/>
    <property type="evidence" value="ECO:0007669"/>
    <property type="project" value="InterPro"/>
</dbReference>
<dbReference type="EC" id="2.2.1.2" evidence="5 10"/>
<dbReference type="CDD" id="cd00955">
    <property type="entry name" value="Transaldolase_like"/>
    <property type="match status" value="1"/>
</dbReference>
<proteinExistence type="inferred from homology"/>
<dbReference type="AlphaFoldDB" id="A0A1I4B6C0"/>